<name>A0A2S6FVA1_9CLOT</name>
<comment type="caution">
    <text evidence="1">The sequence shown here is derived from an EMBL/GenBank/DDBJ whole genome shotgun (WGS) entry which is preliminary data.</text>
</comment>
<organism evidence="1 2">
    <name type="scientific">Clostridium algidicarnis DSM 15099</name>
    <dbReference type="NCBI Taxonomy" id="1121295"/>
    <lineage>
        <taxon>Bacteria</taxon>
        <taxon>Bacillati</taxon>
        <taxon>Bacillota</taxon>
        <taxon>Clostridia</taxon>
        <taxon>Eubacteriales</taxon>
        <taxon>Clostridiaceae</taxon>
        <taxon>Clostridium</taxon>
    </lineage>
</organism>
<protein>
    <submittedName>
        <fullName evidence="1">Uncharacterized protein</fullName>
    </submittedName>
</protein>
<evidence type="ECO:0000313" key="2">
    <source>
        <dbReference type="Proteomes" id="UP000239863"/>
    </source>
</evidence>
<evidence type="ECO:0000313" key="1">
    <source>
        <dbReference type="EMBL" id="PPK44983.1"/>
    </source>
</evidence>
<proteinExistence type="predicted"/>
<dbReference type="EMBL" id="PTIS01000021">
    <property type="protein sequence ID" value="PPK44983.1"/>
    <property type="molecule type" value="Genomic_DNA"/>
</dbReference>
<gene>
    <name evidence="1" type="ORF">BD821_12129</name>
</gene>
<accession>A0A2S6FVA1</accession>
<sequence length="83" mass="9620">MYKNDMQVQPTTNEDGISNLANAIILQAVKDYRSALKALKKYPYSVEGNKVKSNVERFFRSKWYSELTTIDGNMLIKELRDEV</sequence>
<dbReference type="RefSeq" id="WP_242971506.1">
    <property type="nucleotide sequence ID" value="NZ_PTIS01000021.1"/>
</dbReference>
<dbReference type="Proteomes" id="UP000239863">
    <property type="component" value="Unassembled WGS sequence"/>
</dbReference>
<dbReference type="AlphaFoldDB" id="A0A2S6FVA1"/>
<reference evidence="1 2" key="1">
    <citation type="submission" date="2018-02" db="EMBL/GenBank/DDBJ databases">
        <title>Genomic Encyclopedia of Archaeal and Bacterial Type Strains, Phase II (KMG-II): from individual species to whole genera.</title>
        <authorList>
            <person name="Goeker M."/>
        </authorList>
    </citation>
    <scope>NUCLEOTIDE SEQUENCE [LARGE SCALE GENOMIC DNA]</scope>
    <source>
        <strain evidence="1 2">DSM 15099</strain>
    </source>
</reference>